<evidence type="ECO:0008006" key="6">
    <source>
        <dbReference type="Google" id="ProtNLM"/>
    </source>
</evidence>
<feature type="transmembrane region" description="Helical" evidence="3">
    <location>
        <begin position="265"/>
        <end position="284"/>
    </location>
</feature>
<keyword evidence="5" id="KW-1185">Reference proteome</keyword>
<evidence type="ECO:0000256" key="2">
    <source>
        <dbReference type="SAM" id="MobiDB-lite"/>
    </source>
</evidence>
<gene>
    <name evidence="4" type="ORF">DOTSEDRAFT_80845</name>
</gene>
<dbReference type="OrthoDB" id="330047at2759"/>
<keyword evidence="3" id="KW-0472">Membrane</keyword>
<reference evidence="5" key="1">
    <citation type="journal article" date="2012" name="PLoS Genet.">
        <title>The genomes of the fungal plant pathogens Cladosporium fulvum and Dothistroma septosporum reveal adaptation to different hosts and lifestyles but also signatures of common ancestry.</title>
        <authorList>
            <person name="de Wit P.J.G.M."/>
            <person name="van der Burgt A."/>
            <person name="Oekmen B."/>
            <person name="Stergiopoulos I."/>
            <person name="Abd-Elsalam K.A."/>
            <person name="Aerts A.L."/>
            <person name="Bahkali A.H."/>
            <person name="Beenen H.G."/>
            <person name="Chettri P."/>
            <person name="Cox M.P."/>
            <person name="Datema E."/>
            <person name="de Vries R.P."/>
            <person name="Dhillon B."/>
            <person name="Ganley A.R."/>
            <person name="Griffiths S.A."/>
            <person name="Guo Y."/>
            <person name="Hamelin R.C."/>
            <person name="Henrissat B."/>
            <person name="Kabir M.S."/>
            <person name="Jashni M.K."/>
            <person name="Kema G."/>
            <person name="Klaubauf S."/>
            <person name="Lapidus A."/>
            <person name="Levasseur A."/>
            <person name="Lindquist E."/>
            <person name="Mehrabi R."/>
            <person name="Ohm R.A."/>
            <person name="Owen T.J."/>
            <person name="Salamov A."/>
            <person name="Schwelm A."/>
            <person name="Schijlen E."/>
            <person name="Sun H."/>
            <person name="van den Burg H.A."/>
            <person name="van Ham R.C.H.J."/>
            <person name="Zhang S."/>
            <person name="Goodwin S.B."/>
            <person name="Grigoriev I.V."/>
            <person name="Collemare J."/>
            <person name="Bradshaw R.E."/>
        </authorList>
    </citation>
    <scope>NUCLEOTIDE SEQUENCE [LARGE SCALE GENOMIC DNA]</scope>
    <source>
        <strain evidence="5">NZE10 / CBS 128990</strain>
    </source>
</reference>
<evidence type="ECO:0000256" key="3">
    <source>
        <dbReference type="SAM" id="Phobius"/>
    </source>
</evidence>
<dbReference type="STRING" id="675120.M2YNC1"/>
<reference evidence="4 5" key="2">
    <citation type="journal article" date="2012" name="PLoS Pathog.">
        <title>Diverse lifestyles and strategies of plant pathogenesis encoded in the genomes of eighteen Dothideomycetes fungi.</title>
        <authorList>
            <person name="Ohm R.A."/>
            <person name="Feau N."/>
            <person name="Henrissat B."/>
            <person name="Schoch C.L."/>
            <person name="Horwitz B.A."/>
            <person name="Barry K.W."/>
            <person name="Condon B.J."/>
            <person name="Copeland A.C."/>
            <person name="Dhillon B."/>
            <person name="Glaser F."/>
            <person name="Hesse C.N."/>
            <person name="Kosti I."/>
            <person name="LaButti K."/>
            <person name="Lindquist E.A."/>
            <person name="Lucas S."/>
            <person name="Salamov A.A."/>
            <person name="Bradshaw R.E."/>
            <person name="Ciuffetti L."/>
            <person name="Hamelin R.C."/>
            <person name="Kema G.H.J."/>
            <person name="Lawrence C."/>
            <person name="Scott J.A."/>
            <person name="Spatafora J.W."/>
            <person name="Turgeon B.G."/>
            <person name="de Wit P.J.G.M."/>
            <person name="Zhong S."/>
            <person name="Goodwin S.B."/>
            <person name="Grigoriev I.V."/>
        </authorList>
    </citation>
    <scope>NUCLEOTIDE SEQUENCE [LARGE SCALE GENOMIC DNA]</scope>
    <source>
        <strain evidence="5">NZE10 / CBS 128990</strain>
    </source>
</reference>
<dbReference type="GO" id="GO:0022857">
    <property type="term" value="F:transmembrane transporter activity"/>
    <property type="evidence" value="ECO:0007669"/>
    <property type="project" value="InterPro"/>
</dbReference>
<evidence type="ECO:0000256" key="1">
    <source>
        <dbReference type="ARBA" id="ARBA00004141"/>
    </source>
</evidence>
<sequence>MSLLQRITSIDGSDRLPPGVDAKQLGYGTAKSLRRVISYDAIPKPAEDSKATAPTGGVTAYKVPVAQRLAQVVITIISCWFASGIVFGFAALKPVLVDNGVYRELCTMEEIDAGVEVCYEQDLRLNLFFAIASTTSNVSALPVGTLLDRYGPRFAAIVGSVCLAIGAVLMATAFAIPDFDGYIAGNVFLSLGGSFLFVQSFQVANAFPRYAGTIVALVTGAFDASVSVAILAARNTADQCGQAAVFLFFRLTYESSGGAFGPEKFFYGYLVVPAVILVAQVTFMNKHGYKTVPQLEQKLEKMEDATRDVHDSDDDLSDGEVRRQRERRREHRESNIARLDELLGDADERNAREKRVEEHYAASGVWGALHGKSPKEQMLSPWFILITLLTVLQMLRMNFFIATVRSQYEYMLGSVDAGRAINAFFDVALPIGGIAATPFIGFLLDNVSTAMMLTVLVALITAVGVLGSLPFYWAAYANVILFVLLRPLYYSAMSDYAAKVFGFANFGRVYGTIVCFSGLVNLSQPLIDAANHEVFRDNPIPINVVLTSLGCVIGVALMAFVWIQDHKIHKQEEKTGFPSERTRLLPEIDEEE</sequence>
<comment type="subcellular location">
    <subcellularLocation>
        <location evidence="1">Membrane</location>
        <topology evidence="1">Multi-pass membrane protein</topology>
    </subcellularLocation>
</comment>
<feature type="transmembrane region" description="Helical" evidence="3">
    <location>
        <begin position="501"/>
        <end position="520"/>
    </location>
</feature>
<dbReference type="EMBL" id="KB446540">
    <property type="protein sequence ID" value="EME43475.1"/>
    <property type="molecule type" value="Genomic_DNA"/>
</dbReference>
<keyword evidence="3" id="KW-0812">Transmembrane</keyword>
<protein>
    <recommendedName>
        <fullName evidence="6">Major facilitator superfamily (MFS) profile domain-containing protein</fullName>
    </recommendedName>
</protein>
<dbReference type="Gene3D" id="1.20.1250.20">
    <property type="entry name" value="MFS general substrate transporter like domains"/>
    <property type="match status" value="1"/>
</dbReference>
<keyword evidence="3" id="KW-1133">Transmembrane helix</keyword>
<feature type="transmembrane region" description="Helical" evidence="3">
    <location>
        <begin position="540"/>
        <end position="563"/>
    </location>
</feature>
<organism evidence="4 5">
    <name type="scientific">Dothistroma septosporum (strain NZE10 / CBS 128990)</name>
    <name type="common">Red band needle blight fungus</name>
    <name type="synonym">Mycosphaerella pini</name>
    <dbReference type="NCBI Taxonomy" id="675120"/>
    <lineage>
        <taxon>Eukaryota</taxon>
        <taxon>Fungi</taxon>
        <taxon>Dikarya</taxon>
        <taxon>Ascomycota</taxon>
        <taxon>Pezizomycotina</taxon>
        <taxon>Dothideomycetes</taxon>
        <taxon>Dothideomycetidae</taxon>
        <taxon>Mycosphaerellales</taxon>
        <taxon>Mycosphaerellaceae</taxon>
        <taxon>Dothistroma</taxon>
    </lineage>
</organism>
<dbReference type="SUPFAM" id="SSF103473">
    <property type="entry name" value="MFS general substrate transporter"/>
    <property type="match status" value="1"/>
</dbReference>
<feature type="transmembrane region" description="Helical" evidence="3">
    <location>
        <begin position="210"/>
        <end position="233"/>
    </location>
</feature>
<dbReference type="OMA" id="LQMIRMN"/>
<dbReference type="InterPro" id="IPR036259">
    <property type="entry name" value="MFS_trans_sf"/>
</dbReference>
<dbReference type="Pfam" id="PF07690">
    <property type="entry name" value="MFS_1"/>
    <property type="match status" value="1"/>
</dbReference>
<feature type="compositionally biased region" description="Basic and acidic residues" evidence="2">
    <location>
        <begin position="301"/>
        <end position="310"/>
    </location>
</feature>
<dbReference type="Proteomes" id="UP000016933">
    <property type="component" value="Unassembled WGS sequence"/>
</dbReference>
<feature type="transmembrane region" description="Helical" evidence="3">
    <location>
        <begin position="127"/>
        <end position="147"/>
    </location>
</feature>
<evidence type="ECO:0000313" key="4">
    <source>
        <dbReference type="EMBL" id="EME43475.1"/>
    </source>
</evidence>
<dbReference type="GO" id="GO:0000329">
    <property type="term" value="C:fungal-type vacuole membrane"/>
    <property type="evidence" value="ECO:0007669"/>
    <property type="project" value="TreeGrafter"/>
</dbReference>
<feature type="transmembrane region" description="Helical" evidence="3">
    <location>
        <begin position="421"/>
        <end position="443"/>
    </location>
</feature>
<name>M2YNC1_DOTSN</name>
<dbReference type="PANTHER" id="PTHR20772">
    <property type="entry name" value="PROTEIN FMP42"/>
    <property type="match status" value="1"/>
</dbReference>
<feature type="transmembrane region" description="Helical" evidence="3">
    <location>
        <begin position="154"/>
        <end position="176"/>
    </location>
</feature>
<accession>M2YNC1</accession>
<proteinExistence type="predicted"/>
<dbReference type="eggNOG" id="ENOG502QTU1">
    <property type="taxonomic scope" value="Eukaryota"/>
</dbReference>
<dbReference type="HOGENOM" id="CLU_014401_1_1_1"/>
<evidence type="ECO:0000313" key="5">
    <source>
        <dbReference type="Proteomes" id="UP000016933"/>
    </source>
</evidence>
<feature type="transmembrane region" description="Helical" evidence="3">
    <location>
        <begin position="450"/>
        <end position="467"/>
    </location>
</feature>
<feature type="region of interest" description="Disordered" evidence="2">
    <location>
        <begin position="301"/>
        <end position="330"/>
    </location>
</feature>
<feature type="transmembrane region" description="Helical" evidence="3">
    <location>
        <begin position="72"/>
        <end position="92"/>
    </location>
</feature>
<dbReference type="InterPro" id="IPR052599">
    <property type="entry name" value="SLC43A_AATransporter"/>
</dbReference>
<dbReference type="InterPro" id="IPR011701">
    <property type="entry name" value="MFS"/>
</dbReference>
<feature type="transmembrane region" description="Helical" evidence="3">
    <location>
        <begin position="382"/>
        <end position="401"/>
    </location>
</feature>
<dbReference type="AlphaFoldDB" id="M2YNC1"/>
<dbReference type="PANTHER" id="PTHR20772:SF4">
    <property type="entry name" value="HYPOTHETICAL AMINO ACID TRANSPORTER (EUROFUNG)"/>
    <property type="match status" value="1"/>
</dbReference>